<evidence type="ECO:0000256" key="2">
    <source>
        <dbReference type="ARBA" id="ARBA00023015"/>
    </source>
</evidence>
<keyword evidence="1" id="KW-0889">Transcription antitermination</keyword>
<evidence type="ECO:0000259" key="4">
    <source>
        <dbReference type="Pfam" id="PF02357"/>
    </source>
</evidence>
<evidence type="ECO:0000313" key="5">
    <source>
        <dbReference type="EMBL" id="MCP9612064.1"/>
    </source>
</evidence>
<sequence length="174" mass="19894">MTDIPRYWHAVYTTSRSEKRVKERFEIQGIEHFLPIQTIIRQWKYRKQKVRIPVIAGMIFVKVSRAEQLQVLKTPGVVTFLRLRGSSTAAIIPDKQIEDFRFLVEYSDHEIEITNENIEIGDRVIVTGGSLQGLTGELIQRKGEFKVIVRIEAFGCAMVTIPGALVEPVKNISI</sequence>
<dbReference type="Gene3D" id="3.30.70.940">
    <property type="entry name" value="NusG, N-terminal domain"/>
    <property type="match status" value="1"/>
</dbReference>
<dbReference type="EMBL" id="JANDHW010000006">
    <property type="protein sequence ID" value="MCP9612064.1"/>
    <property type="molecule type" value="Genomic_DNA"/>
</dbReference>
<dbReference type="PANTHER" id="PTHR30265">
    <property type="entry name" value="RHO-INTERACTING TRANSCRIPTION TERMINATION FACTOR NUSG"/>
    <property type="match status" value="1"/>
</dbReference>
<dbReference type="InterPro" id="IPR006645">
    <property type="entry name" value="NGN-like_dom"/>
</dbReference>
<organism evidence="5 6">
    <name type="scientific">Coprobacter tertius</name>
    <dbReference type="NCBI Taxonomy" id="2944915"/>
    <lineage>
        <taxon>Bacteria</taxon>
        <taxon>Pseudomonadati</taxon>
        <taxon>Bacteroidota</taxon>
        <taxon>Bacteroidia</taxon>
        <taxon>Bacteroidales</taxon>
        <taxon>Barnesiellaceae</taxon>
        <taxon>Coprobacter</taxon>
    </lineage>
</organism>
<dbReference type="SUPFAM" id="SSF82679">
    <property type="entry name" value="N-utilization substance G protein NusG, N-terminal domain"/>
    <property type="match status" value="1"/>
</dbReference>
<dbReference type="Proteomes" id="UP001205603">
    <property type="component" value="Unassembled WGS sequence"/>
</dbReference>
<keyword evidence="2" id="KW-0805">Transcription regulation</keyword>
<comment type="caution">
    <text evidence="5">The sequence shown here is derived from an EMBL/GenBank/DDBJ whole genome shotgun (WGS) entry which is preliminary data.</text>
</comment>
<dbReference type="CDD" id="cd09895">
    <property type="entry name" value="NGN_SP_UpxY"/>
    <property type="match status" value="1"/>
</dbReference>
<accession>A0ABT1MHF0</accession>
<reference evidence="5 6" key="1">
    <citation type="submission" date="2022-07" db="EMBL/GenBank/DDBJ databases">
        <title>Fecal culturing of patients with breast cancer.</title>
        <authorList>
            <person name="Teng N.M.Y."/>
            <person name="Kiu R."/>
            <person name="Evans R."/>
            <person name="Baker D.J."/>
            <person name="Zenner C."/>
            <person name="Robinson S.D."/>
            <person name="Hall L.J."/>
        </authorList>
    </citation>
    <scope>NUCLEOTIDE SEQUENCE [LARGE SCALE GENOMIC DNA]</scope>
    <source>
        <strain evidence="5 6">LH1063</strain>
    </source>
</reference>
<protein>
    <submittedName>
        <fullName evidence="5">UpxY family transcription antiterminator</fullName>
    </submittedName>
</protein>
<dbReference type="InterPro" id="IPR008991">
    <property type="entry name" value="Translation_prot_SH3-like_sf"/>
</dbReference>
<gene>
    <name evidence="5" type="ORF">NMU02_08170</name>
</gene>
<dbReference type="InterPro" id="IPR043425">
    <property type="entry name" value="NusG-like"/>
</dbReference>
<dbReference type="PANTHER" id="PTHR30265:SF4">
    <property type="entry name" value="KOW MOTIF FAMILY PROTEIN, EXPRESSED"/>
    <property type="match status" value="1"/>
</dbReference>
<dbReference type="SUPFAM" id="SSF50104">
    <property type="entry name" value="Translation proteins SH3-like domain"/>
    <property type="match status" value="1"/>
</dbReference>
<evidence type="ECO:0000256" key="3">
    <source>
        <dbReference type="ARBA" id="ARBA00023163"/>
    </source>
</evidence>
<keyword evidence="6" id="KW-1185">Reference proteome</keyword>
<evidence type="ECO:0000256" key="1">
    <source>
        <dbReference type="ARBA" id="ARBA00022814"/>
    </source>
</evidence>
<dbReference type="InterPro" id="IPR036735">
    <property type="entry name" value="NGN_dom_sf"/>
</dbReference>
<name>A0ABT1MHF0_9BACT</name>
<feature type="domain" description="NusG-like N-terminal" evidence="4">
    <location>
        <begin position="7"/>
        <end position="101"/>
    </location>
</feature>
<proteinExistence type="predicted"/>
<dbReference type="NCBIfam" id="NF033644">
    <property type="entry name" value="antiterm_UpxY"/>
    <property type="match status" value="1"/>
</dbReference>
<evidence type="ECO:0000313" key="6">
    <source>
        <dbReference type="Proteomes" id="UP001205603"/>
    </source>
</evidence>
<dbReference type="RefSeq" id="WP_255027291.1">
    <property type="nucleotide sequence ID" value="NZ_JANDHW010000006.1"/>
</dbReference>
<keyword evidence="3" id="KW-0804">Transcription</keyword>
<dbReference type="Pfam" id="PF02357">
    <property type="entry name" value="NusG"/>
    <property type="match status" value="1"/>
</dbReference>